<dbReference type="PATRIC" id="fig|1291052.5.peg.407"/>
<gene>
    <name evidence="2" type="ORF">FC18_GL000396</name>
</gene>
<name>A0A0R1ZHZ0_9LACO</name>
<dbReference type="RefSeq" id="WP_054676752.1">
    <property type="nucleotide sequence ID" value="NZ_AYYO01000055.1"/>
</dbReference>
<keyword evidence="1" id="KW-0812">Transmembrane</keyword>
<dbReference type="OrthoDB" id="2297314at2"/>
<dbReference type="EMBL" id="AYYO01000055">
    <property type="protein sequence ID" value="KRM54584.1"/>
    <property type="molecule type" value="Genomic_DNA"/>
</dbReference>
<evidence type="ECO:0000256" key="1">
    <source>
        <dbReference type="SAM" id="Phobius"/>
    </source>
</evidence>
<protein>
    <recommendedName>
        <fullName evidence="4">DUF998 domain-containing protein</fullName>
    </recommendedName>
</protein>
<organism evidence="2 3">
    <name type="scientific">Lacticaseibacillus sharpeae JCM 1186 = DSM 20505</name>
    <dbReference type="NCBI Taxonomy" id="1291052"/>
    <lineage>
        <taxon>Bacteria</taxon>
        <taxon>Bacillati</taxon>
        <taxon>Bacillota</taxon>
        <taxon>Bacilli</taxon>
        <taxon>Lactobacillales</taxon>
        <taxon>Lactobacillaceae</taxon>
        <taxon>Lacticaseibacillus</taxon>
    </lineage>
</organism>
<keyword evidence="3" id="KW-1185">Reference proteome</keyword>
<sequence>MVREKLFNLIAKYAIFVYGLIFAGASWLFFKTDYFQLHYSTNALYRATHNIEKMGYSRLSGNEMQLNNPVMITLLVIGVVLGAFLIVQKRTNMIAHIGALLLFMGAVIPLLPPYDENLITRMLLAIGLISFAAIVQFILIFNHNADPTPI</sequence>
<feature type="transmembrane region" description="Helical" evidence="1">
    <location>
        <begin position="12"/>
        <end position="30"/>
    </location>
</feature>
<dbReference type="Proteomes" id="UP000051679">
    <property type="component" value="Unassembled WGS sequence"/>
</dbReference>
<proteinExistence type="predicted"/>
<evidence type="ECO:0008006" key="4">
    <source>
        <dbReference type="Google" id="ProtNLM"/>
    </source>
</evidence>
<feature type="transmembrane region" description="Helical" evidence="1">
    <location>
        <begin position="118"/>
        <end position="141"/>
    </location>
</feature>
<evidence type="ECO:0000313" key="2">
    <source>
        <dbReference type="EMBL" id="KRM54584.1"/>
    </source>
</evidence>
<evidence type="ECO:0000313" key="3">
    <source>
        <dbReference type="Proteomes" id="UP000051679"/>
    </source>
</evidence>
<dbReference type="AlphaFoldDB" id="A0A0R1ZHZ0"/>
<reference evidence="2 3" key="1">
    <citation type="journal article" date="2015" name="Genome Announc.">
        <title>Expanding the biotechnology potential of lactobacilli through comparative genomics of 213 strains and associated genera.</title>
        <authorList>
            <person name="Sun Z."/>
            <person name="Harris H.M."/>
            <person name="McCann A."/>
            <person name="Guo C."/>
            <person name="Argimon S."/>
            <person name="Zhang W."/>
            <person name="Yang X."/>
            <person name="Jeffery I.B."/>
            <person name="Cooney J.C."/>
            <person name="Kagawa T.F."/>
            <person name="Liu W."/>
            <person name="Song Y."/>
            <person name="Salvetti E."/>
            <person name="Wrobel A."/>
            <person name="Rasinkangas P."/>
            <person name="Parkhill J."/>
            <person name="Rea M.C."/>
            <person name="O'Sullivan O."/>
            <person name="Ritari J."/>
            <person name="Douillard F.P."/>
            <person name="Paul Ross R."/>
            <person name="Yang R."/>
            <person name="Briner A.E."/>
            <person name="Felis G.E."/>
            <person name="de Vos W.M."/>
            <person name="Barrangou R."/>
            <person name="Klaenhammer T.R."/>
            <person name="Caufield P.W."/>
            <person name="Cui Y."/>
            <person name="Zhang H."/>
            <person name="O'Toole P.W."/>
        </authorList>
    </citation>
    <scope>NUCLEOTIDE SEQUENCE [LARGE SCALE GENOMIC DNA]</scope>
    <source>
        <strain evidence="2 3">DSM 20505</strain>
    </source>
</reference>
<feature type="transmembrane region" description="Helical" evidence="1">
    <location>
        <begin position="94"/>
        <end position="112"/>
    </location>
</feature>
<comment type="caution">
    <text evidence="2">The sequence shown here is derived from an EMBL/GenBank/DDBJ whole genome shotgun (WGS) entry which is preliminary data.</text>
</comment>
<keyword evidence="1" id="KW-1133">Transmembrane helix</keyword>
<feature type="transmembrane region" description="Helical" evidence="1">
    <location>
        <begin position="69"/>
        <end position="87"/>
    </location>
</feature>
<accession>A0A0R1ZHZ0</accession>
<keyword evidence="1" id="KW-0472">Membrane</keyword>